<sequence>MTSSPSTATAAAFPPTEPLSVTTVRPPWKHTFIALSIPNFRIWTAGNFVAMTAGWMQRIAQDWLVLELTGSATAVGITVAMQFAPMLFFGLLGGVFVDRYSKRMLMMITQSIFAVLSLGLAALTLSGAVQAWHVFAIAFATGMVTVIDNPARQVIVSELVGHRHLRNAISVNSSVFQLGGMIGPAIAGVLLLAVGAGWAFAINGVACILVVGMLTLLRTSQMTRLAPAPRTKGQLRQGLGYAVSKPTIVYPVILVAVFAVFGLTMPVLLASYADEVFNVGAGGYGLFNSMVAVGALTGALLSTRRASIRLRTIVFGVFITGVLQAAAGLMPSVGFFAAILVTVGMSALLFQTASNSLVQLSSNVGIRGRVMSLYVLVLLGGQAIGGPLMGWIVETFGAHIGMIVSGAMPAFAAAIVGIVLARRGQLTLEVEVHRALPHVHIVPRSGARSRSRAQRIMRDQTLSVRPKRR</sequence>
<keyword evidence="2" id="KW-0813">Transport</keyword>
<feature type="domain" description="Major facilitator superfamily (MFS) profile" evidence="9">
    <location>
        <begin position="31"/>
        <end position="424"/>
    </location>
</feature>
<feature type="region of interest" description="Disordered" evidence="7">
    <location>
        <begin position="445"/>
        <end position="469"/>
    </location>
</feature>
<dbReference type="PANTHER" id="PTHR23513">
    <property type="entry name" value="INTEGRAL MEMBRANE EFFLUX PROTEIN-RELATED"/>
    <property type="match status" value="1"/>
</dbReference>
<evidence type="ECO:0000256" key="5">
    <source>
        <dbReference type="ARBA" id="ARBA00022989"/>
    </source>
</evidence>
<evidence type="ECO:0000256" key="1">
    <source>
        <dbReference type="ARBA" id="ARBA00004651"/>
    </source>
</evidence>
<keyword evidence="6 8" id="KW-0472">Membrane</keyword>
<keyword evidence="4 8" id="KW-0812">Transmembrane</keyword>
<accession>A0A1T5JSY4</accession>
<evidence type="ECO:0000256" key="4">
    <source>
        <dbReference type="ARBA" id="ARBA00022692"/>
    </source>
</evidence>
<evidence type="ECO:0000256" key="8">
    <source>
        <dbReference type="SAM" id="Phobius"/>
    </source>
</evidence>
<dbReference type="AlphaFoldDB" id="A0A1T5JSY4"/>
<evidence type="ECO:0000256" key="7">
    <source>
        <dbReference type="SAM" id="MobiDB-lite"/>
    </source>
</evidence>
<dbReference type="InterPro" id="IPR020846">
    <property type="entry name" value="MFS_dom"/>
</dbReference>
<dbReference type="Gene3D" id="1.20.1250.20">
    <property type="entry name" value="MFS general substrate transporter like domains"/>
    <property type="match status" value="1"/>
</dbReference>
<feature type="transmembrane region" description="Helical" evidence="8">
    <location>
        <begin position="371"/>
        <end position="393"/>
    </location>
</feature>
<reference evidence="10 11" key="1">
    <citation type="submission" date="2017-02" db="EMBL/GenBank/DDBJ databases">
        <authorList>
            <person name="Peterson S.W."/>
        </authorList>
    </citation>
    <scope>NUCLEOTIDE SEQUENCE [LARGE SCALE GENOMIC DNA]</scope>
    <source>
        <strain evidence="10 11">VKM Ac-2059</strain>
    </source>
</reference>
<dbReference type="OrthoDB" id="9775268at2"/>
<dbReference type="CDD" id="cd06173">
    <property type="entry name" value="MFS_MefA_like"/>
    <property type="match status" value="1"/>
</dbReference>
<feature type="transmembrane region" description="Helical" evidence="8">
    <location>
        <begin position="198"/>
        <end position="217"/>
    </location>
</feature>
<keyword evidence="11" id="KW-1185">Reference proteome</keyword>
<dbReference type="Pfam" id="PF05977">
    <property type="entry name" value="MFS_3"/>
    <property type="match status" value="1"/>
</dbReference>
<name>A0A1T5JSY4_9MICO</name>
<proteinExistence type="predicted"/>
<dbReference type="EMBL" id="FUZP01000001">
    <property type="protein sequence ID" value="SKC54474.1"/>
    <property type="molecule type" value="Genomic_DNA"/>
</dbReference>
<gene>
    <name evidence="10" type="ORF">SAMN06309945_1832</name>
</gene>
<dbReference type="PANTHER" id="PTHR23513:SF11">
    <property type="entry name" value="STAPHYLOFERRIN A TRANSPORTER"/>
    <property type="match status" value="1"/>
</dbReference>
<feature type="transmembrane region" description="Helical" evidence="8">
    <location>
        <begin position="104"/>
        <end position="123"/>
    </location>
</feature>
<evidence type="ECO:0000313" key="11">
    <source>
        <dbReference type="Proteomes" id="UP000190857"/>
    </source>
</evidence>
<dbReference type="PROSITE" id="PS50850">
    <property type="entry name" value="MFS"/>
    <property type="match status" value="1"/>
</dbReference>
<evidence type="ECO:0000256" key="6">
    <source>
        <dbReference type="ARBA" id="ARBA00023136"/>
    </source>
</evidence>
<keyword evidence="5 8" id="KW-1133">Transmembrane helix</keyword>
<keyword evidence="3" id="KW-1003">Cell membrane</keyword>
<feature type="transmembrane region" description="Helical" evidence="8">
    <location>
        <begin position="333"/>
        <end position="350"/>
    </location>
</feature>
<evidence type="ECO:0000256" key="3">
    <source>
        <dbReference type="ARBA" id="ARBA00022475"/>
    </source>
</evidence>
<feature type="transmembrane region" description="Helical" evidence="8">
    <location>
        <begin position="72"/>
        <end position="97"/>
    </location>
</feature>
<feature type="transmembrane region" description="Helical" evidence="8">
    <location>
        <begin position="129"/>
        <end position="147"/>
    </location>
</feature>
<protein>
    <submittedName>
        <fullName evidence="10">Predicted arabinose efflux permease, MFS family</fullName>
    </submittedName>
</protein>
<feature type="transmembrane region" description="Helical" evidence="8">
    <location>
        <begin position="168"/>
        <end position="192"/>
    </location>
</feature>
<dbReference type="STRING" id="123320.SAMN06309945_1832"/>
<dbReference type="GO" id="GO:0022857">
    <property type="term" value="F:transmembrane transporter activity"/>
    <property type="evidence" value="ECO:0007669"/>
    <property type="project" value="InterPro"/>
</dbReference>
<dbReference type="InterPro" id="IPR036259">
    <property type="entry name" value="MFS_trans_sf"/>
</dbReference>
<feature type="transmembrane region" description="Helical" evidence="8">
    <location>
        <begin position="281"/>
        <end position="301"/>
    </location>
</feature>
<feature type="transmembrane region" description="Helical" evidence="8">
    <location>
        <begin position="308"/>
        <end position="327"/>
    </location>
</feature>
<dbReference type="Proteomes" id="UP000190857">
    <property type="component" value="Unassembled WGS sequence"/>
</dbReference>
<feature type="transmembrane region" description="Helical" evidence="8">
    <location>
        <begin position="399"/>
        <end position="421"/>
    </location>
</feature>
<evidence type="ECO:0000256" key="2">
    <source>
        <dbReference type="ARBA" id="ARBA00022448"/>
    </source>
</evidence>
<feature type="transmembrane region" description="Helical" evidence="8">
    <location>
        <begin position="248"/>
        <end position="269"/>
    </location>
</feature>
<evidence type="ECO:0000259" key="9">
    <source>
        <dbReference type="PROSITE" id="PS50850"/>
    </source>
</evidence>
<dbReference type="GO" id="GO:0005886">
    <property type="term" value="C:plasma membrane"/>
    <property type="evidence" value="ECO:0007669"/>
    <property type="project" value="UniProtKB-SubCell"/>
</dbReference>
<dbReference type="InterPro" id="IPR010290">
    <property type="entry name" value="TM_effector"/>
</dbReference>
<dbReference type="RefSeq" id="WP_143785370.1">
    <property type="nucleotide sequence ID" value="NZ_FUZP01000001.1"/>
</dbReference>
<comment type="subcellular location">
    <subcellularLocation>
        <location evidence="1">Cell membrane</location>
        <topology evidence="1">Multi-pass membrane protein</topology>
    </subcellularLocation>
</comment>
<evidence type="ECO:0000313" key="10">
    <source>
        <dbReference type="EMBL" id="SKC54474.1"/>
    </source>
</evidence>
<organism evidence="10 11">
    <name type="scientific">Okibacterium fritillariae</name>
    <dbReference type="NCBI Taxonomy" id="123320"/>
    <lineage>
        <taxon>Bacteria</taxon>
        <taxon>Bacillati</taxon>
        <taxon>Actinomycetota</taxon>
        <taxon>Actinomycetes</taxon>
        <taxon>Micrococcales</taxon>
        <taxon>Microbacteriaceae</taxon>
        <taxon>Okibacterium</taxon>
    </lineage>
</organism>
<dbReference type="SUPFAM" id="SSF103473">
    <property type="entry name" value="MFS general substrate transporter"/>
    <property type="match status" value="1"/>
</dbReference>